<keyword evidence="2" id="KW-1185">Reference proteome</keyword>
<keyword evidence="1" id="KW-0614">Plasmid</keyword>
<sequence>MEQNSALAANTNDVDSVLGTWVNSNEKTQWIEKFTLLQKNDKLLLHIYSSQSPQDWGETEVNLFINRNSGDKAFWAKYNLGSVEALLAANTNQGLWIIAAFLQFKDTKQPNFLCREFYYRVG</sequence>
<name>E0UKY3_GLOV7</name>
<dbReference type="RefSeq" id="WP_013334363.1">
    <property type="nucleotide sequence ID" value="NC_014533.1"/>
</dbReference>
<dbReference type="OrthoDB" id="3643162at2"/>
<reference evidence="2" key="1">
    <citation type="journal article" date="2011" name="MBio">
        <title>Novel metabolic attributes of the genus Cyanothece, comprising a group of unicellular nitrogen-fixing Cyanobacteria.</title>
        <authorList>
            <person name="Bandyopadhyay A."/>
            <person name="Elvitigala T."/>
            <person name="Welsh E."/>
            <person name="Stockel J."/>
            <person name="Liberton M."/>
            <person name="Min H."/>
            <person name="Sherman L.A."/>
            <person name="Pakrasi H.B."/>
        </authorList>
    </citation>
    <scope>NUCLEOTIDE SEQUENCE [LARGE SCALE GENOMIC DNA]</scope>
    <source>
        <strain evidence="2">PCC 7822</strain>
        <plasmid evidence="2">Cy782201</plasmid>
    </source>
</reference>
<evidence type="ECO:0000313" key="1">
    <source>
        <dbReference type="EMBL" id="ADN17613.1"/>
    </source>
</evidence>
<dbReference type="HOGENOM" id="CLU_155105_0_0_3"/>
<gene>
    <name evidence="1" type="ordered locus">Cyan7822_5752</name>
</gene>
<dbReference type="AlphaFoldDB" id="E0UKY3"/>
<dbReference type="Proteomes" id="UP000008206">
    <property type="component" value="Plasmid Cy782201"/>
</dbReference>
<geneLocation type="plasmid" evidence="1 2">
    <name>Cy782201</name>
</geneLocation>
<organism evidence="1 2">
    <name type="scientific">Gloeothece verrucosa (strain PCC 7822)</name>
    <name type="common">Cyanothece sp. (strain PCC 7822)</name>
    <dbReference type="NCBI Taxonomy" id="497965"/>
    <lineage>
        <taxon>Bacteria</taxon>
        <taxon>Bacillati</taxon>
        <taxon>Cyanobacteriota</taxon>
        <taxon>Cyanophyceae</taxon>
        <taxon>Oscillatoriophycideae</taxon>
        <taxon>Chroococcales</taxon>
        <taxon>Aphanothecaceae</taxon>
        <taxon>Gloeothece</taxon>
        <taxon>Gloeothece verrucosa</taxon>
    </lineage>
</organism>
<protein>
    <submittedName>
        <fullName evidence="1">Uncharacterized protein</fullName>
    </submittedName>
</protein>
<accession>E0UKY3</accession>
<evidence type="ECO:0000313" key="2">
    <source>
        <dbReference type="Proteomes" id="UP000008206"/>
    </source>
</evidence>
<proteinExistence type="predicted"/>
<dbReference type="EMBL" id="CP002199">
    <property type="protein sequence ID" value="ADN17613.1"/>
    <property type="molecule type" value="Genomic_DNA"/>
</dbReference>
<dbReference type="KEGG" id="cyj:Cyan7822_5752"/>